<sequence>MCTHKSIKCPDSDTYLPKGWRQTELPPTLPGGLSLGDTCAALGLNANRADRGRSKRSNLVTELSDDNNSGQRMEHTRCSVAAM</sequence>
<proteinExistence type="predicted"/>
<organism evidence="2 3">
    <name type="scientific">Pomacea canaliculata</name>
    <name type="common">Golden apple snail</name>
    <dbReference type="NCBI Taxonomy" id="400727"/>
    <lineage>
        <taxon>Eukaryota</taxon>
        <taxon>Metazoa</taxon>
        <taxon>Spiralia</taxon>
        <taxon>Lophotrochozoa</taxon>
        <taxon>Mollusca</taxon>
        <taxon>Gastropoda</taxon>
        <taxon>Caenogastropoda</taxon>
        <taxon>Architaenioglossa</taxon>
        <taxon>Ampullarioidea</taxon>
        <taxon>Ampullariidae</taxon>
        <taxon>Pomacea</taxon>
    </lineage>
</organism>
<gene>
    <name evidence="2" type="ORF">C0Q70_00785</name>
</gene>
<feature type="region of interest" description="Disordered" evidence="1">
    <location>
        <begin position="50"/>
        <end position="83"/>
    </location>
</feature>
<dbReference type="EMBL" id="PZQS01000001">
    <property type="protein sequence ID" value="PVD38174.1"/>
    <property type="molecule type" value="Genomic_DNA"/>
</dbReference>
<dbReference type="AlphaFoldDB" id="A0A2T7PXM6"/>
<protein>
    <submittedName>
        <fullName evidence="2">Uncharacterized protein</fullName>
    </submittedName>
</protein>
<accession>A0A2T7PXM6</accession>
<keyword evidence="3" id="KW-1185">Reference proteome</keyword>
<evidence type="ECO:0000313" key="3">
    <source>
        <dbReference type="Proteomes" id="UP000245119"/>
    </source>
</evidence>
<name>A0A2T7PXM6_POMCA</name>
<evidence type="ECO:0000313" key="2">
    <source>
        <dbReference type="EMBL" id="PVD38174.1"/>
    </source>
</evidence>
<reference evidence="2 3" key="1">
    <citation type="submission" date="2018-04" db="EMBL/GenBank/DDBJ databases">
        <title>The genome of golden apple snail Pomacea canaliculata provides insight into stress tolerance and invasive adaptation.</title>
        <authorList>
            <person name="Liu C."/>
            <person name="Liu B."/>
            <person name="Ren Y."/>
            <person name="Zhang Y."/>
            <person name="Wang H."/>
            <person name="Li S."/>
            <person name="Jiang F."/>
            <person name="Yin L."/>
            <person name="Zhang G."/>
            <person name="Qian W."/>
            <person name="Fan W."/>
        </authorList>
    </citation>
    <scope>NUCLEOTIDE SEQUENCE [LARGE SCALE GENOMIC DNA]</scope>
    <source>
        <strain evidence="2">SZHN2017</strain>
        <tissue evidence="2">Muscle</tissue>
    </source>
</reference>
<feature type="compositionally biased region" description="Polar residues" evidence="1">
    <location>
        <begin position="57"/>
        <end position="71"/>
    </location>
</feature>
<evidence type="ECO:0000256" key="1">
    <source>
        <dbReference type="SAM" id="MobiDB-lite"/>
    </source>
</evidence>
<comment type="caution">
    <text evidence="2">The sequence shown here is derived from an EMBL/GenBank/DDBJ whole genome shotgun (WGS) entry which is preliminary data.</text>
</comment>
<dbReference type="Proteomes" id="UP000245119">
    <property type="component" value="Linkage Group LG1"/>
</dbReference>